<reference evidence="7 8" key="1">
    <citation type="submission" date="2018-01" db="EMBL/GenBank/DDBJ databases">
        <title>Tropical forage species Digitaria eriantha prevents oxidative stress under low temperature conditions by the incorporation of polyhydroxybutyrate-producing endophytic bacteria.</title>
        <authorList>
            <person name="Stritzler M."/>
            <person name="Ayub N."/>
        </authorList>
    </citation>
    <scope>NUCLEOTIDE SEQUENCE [LARGE SCALE GENOMIC DNA]</scope>
    <source>
        <strain evidence="7 8">FR1</strain>
    </source>
</reference>
<evidence type="ECO:0000256" key="3">
    <source>
        <dbReference type="ARBA" id="ARBA00022989"/>
    </source>
</evidence>
<dbReference type="EMBL" id="CP025738">
    <property type="protein sequence ID" value="AUO48189.1"/>
    <property type="molecule type" value="Genomic_DNA"/>
</dbReference>
<keyword evidence="4" id="KW-0472">Membrane</keyword>
<dbReference type="Pfam" id="PF06803">
    <property type="entry name" value="DUF1232"/>
    <property type="match status" value="1"/>
</dbReference>
<keyword evidence="8" id="KW-1185">Reference proteome</keyword>
<comment type="subcellular location">
    <subcellularLocation>
        <location evidence="1">Endomembrane system</location>
        <topology evidence="1">Multi-pass membrane protein</topology>
    </subcellularLocation>
</comment>
<dbReference type="RefSeq" id="WP_014339703.1">
    <property type="nucleotide sequence ID" value="NC_016830.1"/>
</dbReference>
<name>A0ABN5GA92_PSEO1</name>
<evidence type="ECO:0000256" key="1">
    <source>
        <dbReference type="ARBA" id="ARBA00004127"/>
    </source>
</evidence>
<feature type="domain" description="DUF1232" evidence="6">
    <location>
        <begin position="72"/>
        <end position="106"/>
    </location>
</feature>
<evidence type="ECO:0000259" key="6">
    <source>
        <dbReference type="Pfam" id="PF06803"/>
    </source>
</evidence>
<evidence type="ECO:0000313" key="8">
    <source>
        <dbReference type="Proteomes" id="UP000235315"/>
    </source>
</evidence>
<dbReference type="Proteomes" id="UP000235315">
    <property type="component" value="Chromosome"/>
</dbReference>
<evidence type="ECO:0000256" key="5">
    <source>
        <dbReference type="SAM" id="MobiDB-lite"/>
    </source>
</evidence>
<keyword evidence="2" id="KW-0812">Transmembrane</keyword>
<proteinExistence type="predicted"/>
<protein>
    <submittedName>
        <fullName evidence="7">DUF1232 domain-containing protein</fullName>
    </submittedName>
</protein>
<dbReference type="InterPro" id="IPR010652">
    <property type="entry name" value="DUF1232"/>
</dbReference>
<sequence length="169" mass="19094">MKAPWNFARFLPLAGRLLARGRLPTLLFAVASKGAREGGRLGKLKEDLRLLQALCLAYWRGEYRAVSAKSMLSVVAGLMYFLSPLDAIPDILPMFGMFDDIAVLAWIMKTLDVELEAFRAWRYRQSPEKLAQVERLPDTPEQLQLQGQKKPDSVALTPENSSPRDLSRY</sequence>
<organism evidence="7 8">
    <name type="scientific">Pseudomonas ogarae (strain DSM 112162 / CECT 30235 / F113)</name>
    <dbReference type="NCBI Taxonomy" id="1114970"/>
    <lineage>
        <taxon>Bacteria</taxon>
        <taxon>Pseudomonadati</taxon>
        <taxon>Pseudomonadota</taxon>
        <taxon>Gammaproteobacteria</taxon>
        <taxon>Pseudomonadales</taxon>
        <taxon>Pseudomonadaceae</taxon>
        <taxon>Pseudomonas</taxon>
    </lineage>
</organism>
<gene>
    <name evidence="7" type="ORF">C1C98_23380</name>
</gene>
<evidence type="ECO:0000256" key="4">
    <source>
        <dbReference type="ARBA" id="ARBA00023136"/>
    </source>
</evidence>
<evidence type="ECO:0000313" key="7">
    <source>
        <dbReference type="EMBL" id="AUO48189.1"/>
    </source>
</evidence>
<feature type="region of interest" description="Disordered" evidence="5">
    <location>
        <begin position="135"/>
        <end position="169"/>
    </location>
</feature>
<keyword evidence="3" id="KW-1133">Transmembrane helix</keyword>
<accession>A0ABN5GA92</accession>
<feature type="compositionally biased region" description="Polar residues" evidence="5">
    <location>
        <begin position="158"/>
        <end position="169"/>
    </location>
</feature>
<evidence type="ECO:0000256" key="2">
    <source>
        <dbReference type="ARBA" id="ARBA00022692"/>
    </source>
</evidence>